<name>A0A8H3WWF4_GIGMA</name>
<comment type="caution">
    <text evidence="2">The sequence shown here is derived from an EMBL/GenBank/DDBJ whole genome shotgun (WGS) entry which is preliminary data.</text>
</comment>
<evidence type="ECO:0000313" key="2">
    <source>
        <dbReference type="EMBL" id="KAF0366312.1"/>
    </source>
</evidence>
<keyword evidence="3" id="KW-1185">Reference proteome</keyword>
<accession>A0A8H3WWF4</accession>
<dbReference type="EMBL" id="WTPW01002777">
    <property type="protein sequence ID" value="KAF0366312.1"/>
    <property type="molecule type" value="Genomic_DNA"/>
</dbReference>
<reference evidence="2 3" key="1">
    <citation type="journal article" date="2019" name="Environ. Microbiol.">
        <title>At the nexus of three kingdoms: the genome of the mycorrhizal fungus Gigaspora margarita provides insights into plant, endobacterial and fungal interactions.</title>
        <authorList>
            <person name="Venice F."/>
            <person name="Ghignone S."/>
            <person name="Salvioli di Fossalunga A."/>
            <person name="Amselem J."/>
            <person name="Novero M."/>
            <person name="Xianan X."/>
            <person name="Sedzielewska Toro K."/>
            <person name="Morin E."/>
            <person name="Lipzen A."/>
            <person name="Grigoriev I.V."/>
            <person name="Henrissat B."/>
            <person name="Martin F.M."/>
            <person name="Bonfante P."/>
        </authorList>
    </citation>
    <scope>NUCLEOTIDE SEQUENCE [LARGE SCALE GENOMIC DNA]</scope>
    <source>
        <strain evidence="2 3">BEG34</strain>
    </source>
</reference>
<dbReference type="AlphaFoldDB" id="A0A8H3WWF4"/>
<proteinExistence type="predicted"/>
<evidence type="ECO:0000313" key="3">
    <source>
        <dbReference type="Proteomes" id="UP000439903"/>
    </source>
</evidence>
<dbReference type="Proteomes" id="UP000439903">
    <property type="component" value="Unassembled WGS sequence"/>
</dbReference>
<keyword evidence="1" id="KW-0175">Coiled coil</keyword>
<protein>
    <submittedName>
        <fullName evidence="2">Uncharacterized protein</fullName>
    </submittedName>
</protein>
<gene>
    <name evidence="2" type="ORF">F8M41_013645</name>
</gene>
<feature type="coiled-coil region" evidence="1">
    <location>
        <begin position="16"/>
        <end position="43"/>
    </location>
</feature>
<sequence length="83" mass="9702">MNELKFNMDINNESQNQEVDKSLRNAEETFEKLGNRLDLVVQKVEITRHSDKGLPPQIERNELNVPVKQDYHGSIHYPVTKKI</sequence>
<evidence type="ECO:0000256" key="1">
    <source>
        <dbReference type="SAM" id="Coils"/>
    </source>
</evidence>
<organism evidence="2 3">
    <name type="scientific">Gigaspora margarita</name>
    <dbReference type="NCBI Taxonomy" id="4874"/>
    <lineage>
        <taxon>Eukaryota</taxon>
        <taxon>Fungi</taxon>
        <taxon>Fungi incertae sedis</taxon>
        <taxon>Mucoromycota</taxon>
        <taxon>Glomeromycotina</taxon>
        <taxon>Glomeromycetes</taxon>
        <taxon>Diversisporales</taxon>
        <taxon>Gigasporaceae</taxon>
        <taxon>Gigaspora</taxon>
    </lineage>
</organism>